<proteinExistence type="inferred from homology"/>
<dbReference type="PANTHER" id="PTHR11188">
    <property type="entry name" value="ARRESTIN DOMAIN CONTAINING PROTEIN"/>
    <property type="match status" value="1"/>
</dbReference>
<dbReference type="SMART" id="SM01017">
    <property type="entry name" value="Arrestin_C"/>
    <property type="match status" value="1"/>
</dbReference>
<feature type="domain" description="Arrestin C-terminal-like" evidence="2">
    <location>
        <begin position="169"/>
        <end position="300"/>
    </location>
</feature>
<dbReference type="InterPro" id="IPR050357">
    <property type="entry name" value="Arrestin_domain-protein"/>
</dbReference>
<organism evidence="3 4">
    <name type="scientific">Tegillarca granosa</name>
    <name type="common">Malaysian cockle</name>
    <name type="synonym">Anadara granosa</name>
    <dbReference type="NCBI Taxonomy" id="220873"/>
    <lineage>
        <taxon>Eukaryota</taxon>
        <taxon>Metazoa</taxon>
        <taxon>Spiralia</taxon>
        <taxon>Lophotrochozoa</taxon>
        <taxon>Mollusca</taxon>
        <taxon>Bivalvia</taxon>
        <taxon>Autobranchia</taxon>
        <taxon>Pteriomorphia</taxon>
        <taxon>Arcoida</taxon>
        <taxon>Arcoidea</taxon>
        <taxon>Arcidae</taxon>
        <taxon>Tegillarca</taxon>
    </lineage>
</organism>
<comment type="similarity">
    <text evidence="1">Belongs to the arrestin family.</text>
</comment>
<sequence length="383" mass="43604">MGTSVEDLSVVLEHDIDEQYQYQPGEIVRGHIALKNSRMTLVRKIYITIHGEGVVAWEDPDYGSFQANEEYINVTHVVEDRNQMEPLTISSGNHKFPFEYQLPDNLPSSFIGKFGSVTYVLKASVQGERPGETSITSEPFLVLRRYTLPEESRLPTSSKTEKRFWRLCSNGKLKVDVTINKSGVVPGEDLYVTASVGNKSPVRVTAVQAAIVMNSMYLAKKRAIPFRQIINKRRDEYELVSGEGRKWSNVRLTIPPYIPETKLEFCDIIEISYNFQFRVEISGGKEIKIEIPVLIGALPRGLELPANGHQDNFNREWMYQTIDGHIEQFRDIDTEHDWTGGLIPELRIANSTMVNPLFEKQLEQGGPVIHEHLLTEVIEKTKL</sequence>
<dbReference type="InterPro" id="IPR011022">
    <property type="entry name" value="Arrestin_C-like"/>
</dbReference>
<dbReference type="InterPro" id="IPR011021">
    <property type="entry name" value="Arrestin-like_N"/>
</dbReference>
<dbReference type="Proteomes" id="UP001217089">
    <property type="component" value="Unassembled WGS sequence"/>
</dbReference>
<gene>
    <name evidence="3" type="ORF">KUTeg_021638</name>
</gene>
<name>A0ABQ9E717_TEGGR</name>
<keyword evidence="4" id="KW-1185">Reference proteome</keyword>
<dbReference type="InterPro" id="IPR014752">
    <property type="entry name" value="Arrestin-like_C"/>
</dbReference>
<reference evidence="3 4" key="1">
    <citation type="submission" date="2022-12" db="EMBL/GenBank/DDBJ databases">
        <title>Chromosome-level genome of Tegillarca granosa.</title>
        <authorList>
            <person name="Kim J."/>
        </authorList>
    </citation>
    <scope>NUCLEOTIDE SEQUENCE [LARGE SCALE GENOMIC DNA]</scope>
    <source>
        <strain evidence="3">Teg-2019</strain>
        <tissue evidence="3">Adductor muscle</tissue>
    </source>
</reference>
<comment type="caution">
    <text evidence="3">The sequence shown here is derived from an EMBL/GenBank/DDBJ whole genome shotgun (WGS) entry which is preliminary data.</text>
</comment>
<evidence type="ECO:0000256" key="1">
    <source>
        <dbReference type="ARBA" id="ARBA00005298"/>
    </source>
</evidence>
<dbReference type="PANTHER" id="PTHR11188:SF176">
    <property type="entry name" value="ARRESTIN DOMAIN-CONTAINING PROTEIN 1"/>
    <property type="match status" value="1"/>
</dbReference>
<dbReference type="InterPro" id="IPR014756">
    <property type="entry name" value="Ig_E-set"/>
</dbReference>
<evidence type="ECO:0000313" key="3">
    <source>
        <dbReference type="EMBL" id="KAJ8300119.1"/>
    </source>
</evidence>
<dbReference type="Gene3D" id="2.60.40.640">
    <property type="match status" value="2"/>
</dbReference>
<protein>
    <recommendedName>
        <fullName evidence="2">Arrestin C-terminal-like domain-containing protein</fullName>
    </recommendedName>
</protein>
<evidence type="ECO:0000259" key="2">
    <source>
        <dbReference type="SMART" id="SM01017"/>
    </source>
</evidence>
<dbReference type="EMBL" id="JARBDR010000919">
    <property type="protein sequence ID" value="KAJ8300119.1"/>
    <property type="molecule type" value="Genomic_DNA"/>
</dbReference>
<dbReference type="Pfam" id="PF02752">
    <property type="entry name" value="Arrestin_C"/>
    <property type="match status" value="1"/>
</dbReference>
<dbReference type="SUPFAM" id="SSF81296">
    <property type="entry name" value="E set domains"/>
    <property type="match status" value="2"/>
</dbReference>
<evidence type="ECO:0000313" key="4">
    <source>
        <dbReference type="Proteomes" id="UP001217089"/>
    </source>
</evidence>
<dbReference type="Pfam" id="PF00339">
    <property type="entry name" value="Arrestin_N"/>
    <property type="match status" value="1"/>
</dbReference>
<accession>A0ABQ9E717</accession>